<evidence type="ECO:0000256" key="1">
    <source>
        <dbReference type="SAM" id="MobiDB-lite"/>
    </source>
</evidence>
<evidence type="ECO:0000313" key="2">
    <source>
        <dbReference type="EMBL" id="CAB4851390.1"/>
    </source>
</evidence>
<dbReference type="SUPFAM" id="SSF47598">
    <property type="entry name" value="Ribbon-helix-helix"/>
    <property type="match status" value="1"/>
</dbReference>
<accession>A0A6J7C184</accession>
<feature type="region of interest" description="Disordered" evidence="1">
    <location>
        <begin position="1"/>
        <end position="128"/>
    </location>
</feature>
<feature type="compositionally biased region" description="Low complexity" evidence="1">
    <location>
        <begin position="107"/>
        <end position="118"/>
    </location>
</feature>
<reference evidence="2" key="1">
    <citation type="submission" date="2020-05" db="EMBL/GenBank/DDBJ databases">
        <authorList>
            <person name="Chiriac C."/>
            <person name="Salcher M."/>
            <person name="Ghai R."/>
            <person name="Kavagutti S V."/>
        </authorList>
    </citation>
    <scope>NUCLEOTIDE SEQUENCE</scope>
</reference>
<proteinExistence type="predicted"/>
<dbReference type="EMBL" id="CAFBIZ010000168">
    <property type="protein sequence ID" value="CAB4851390.1"/>
    <property type="molecule type" value="Genomic_DNA"/>
</dbReference>
<sequence length="174" mass="18141">MSNPTPRPALNKAEDASIHPATSRPNHADAKPADPSGSTPAAERPQQPTKPRNARAASTRKPAAPARKFGGSTSDHLRGPDQPADPSAEAEVPATPTPTPTPKKKPAAPTQATKASQTRAAKPPVDLMGGKMTTLEVVVPKRLRKAAKAEAKARGLDVDAVVSELLHAWLTGTR</sequence>
<name>A0A6J7C184_9ZZZZ</name>
<dbReference type="GO" id="GO:0006355">
    <property type="term" value="P:regulation of DNA-templated transcription"/>
    <property type="evidence" value="ECO:0007669"/>
    <property type="project" value="InterPro"/>
</dbReference>
<protein>
    <submittedName>
        <fullName evidence="2">Unannotated protein</fullName>
    </submittedName>
</protein>
<gene>
    <name evidence="2" type="ORF">UFOPK3268_01237</name>
</gene>
<dbReference type="InterPro" id="IPR010985">
    <property type="entry name" value="Ribbon_hlx_hlx"/>
</dbReference>
<dbReference type="AlphaFoldDB" id="A0A6J7C184"/>
<organism evidence="2">
    <name type="scientific">freshwater metagenome</name>
    <dbReference type="NCBI Taxonomy" id="449393"/>
    <lineage>
        <taxon>unclassified sequences</taxon>
        <taxon>metagenomes</taxon>
        <taxon>ecological metagenomes</taxon>
    </lineage>
</organism>